<proteinExistence type="inferred from homology"/>
<evidence type="ECO:0000256" key="8">
    <source>
        <dbReference type="ARBA" id="ARBA00023295"/>
    </source>
</evidence>
<dbReference type="Pfam" id="PF02156">
    <property type="entry name" value="Glyco_hydro_26"/>
    <property type="match status" value="1"/>
</dbReference>
<accession>A0AAW9QQP3</accession>
<dbReference type="GO" id="GO:0004553">
    <property type="term" value="F:hydrolase activity, hydrolyzing O-glycosyl compounds"/>
    <property type="evidence" value="ECO:0007669"/>
    <property type="project" value="InterPro"/>
</dbReference>
<dbReference type="Pfam" id="PF13632">
    <property type="entry name" value="Glyco_trans_2_3"/>
    <property type="match status" value="1"/>
</dbReference>
<organism evidence="12 13">
    <name type="scientific">Pannus brasiliensis CCIBt3594</name>
    <dbReference type="NCBI Taxonomy" id="1427578"/>
    <lineage>
        <taxon>Bacteria</taxon>
        <taxon>Bacillati</taxon>
        <taxon>Cyanobacteriota</taxon>
        <taxon>Cyanophyceae</taxon>
        <taxon>Oscillatoriophycideae</taxon>
        <taxon>Chroococcales</taxon>
        <taxon>Microcystaceae</taxon>
        <taxon>Pannus</taxon>
    </lineage>
</organism>
<dbReference type="InterPro" id="IPR017853">
    <property type="entry name" value="GH"/>
</dbReference>
<dbReference type="InterPro" id="IPR029044">
    <property type="entry name" value="Nucleotide-diphossugar_trans"/>
</dbReference>
<evidence type="ECO:0000256" key="6">
    <source>
        <dbReference type="ARBA" id="ARBA00022989"/>
    </source>
</evidence>
<dbReference type="SUPFAM" id="SSF51445">
    <property type="entry name" value="(Trans)glycosidases"/>
    <property type="match status" value="1"/>
</dbReference>
<dbReference type="Proteomes" id="UP001328733">
    <property type="component" value="Unassembled WGS sequence"/>
</dbReference>
<evidence type="ECO:0000256" key="4">
    <source>
        <dbReference type="ARBA" id="ARBA00022692"/>
    </source>
</evidence>
<dbReference type="PROSITE" id="PS51764">
    <property type="entry name" value="GH26"/>
    <property type="match status" value="1"/>
</dbReference>
<dbReference type="AlphaFoldDB" id="A0AAW9QQP3"/>
<keyword evidence="5 9" id="KW-0378">Hydrolase</keyword>
<feature type="transmembrane region" description="Helical" evidence="10">
    <location>
        <begin position="492"/>
        <end position="515"/>
    </location>
</feature>
<protein>
    <submittedName>
        <fullName evidence="12">Glycosyltransferase family 2 protein</fullName>
    </submittedName>
</protein>
<keyword evidence="6 10" id="KW-1133">Transmembrane helix</keyword>
<evidence type="ECO:0000313" key="12">
    <source>
        <dbReference type="EMBL" id="MEG3436327.1"/>
    </source>
</evidence>
<keyword evidence="4 10" id="KW-0812">Transmembrane</keyword>
<feature type="transmembrane region" description="Helical" evidence="10">
    <location>
        <begin position="348"/>
        <end position="370"/>
    </location>
</feature>
<dbReference type="GO" id="GO:0005886">
    <property type="term" value="C:plasma membrane"/>
    <property type="evidence" value="ECO:0007669"/>
    <property type="project" value="TreeGrafter"/>
</dbReference>
<comment type="subcellular location">
    <subcellularLocation>
        <location evidence="1">Membrane</location>
        <topology evidence="1">Multi-pass membrane protein</topology>
    </subcellularLocation>
</comment>
<keyword evidence="2" id="KW-0328">Glycosyltransferase</keyword>
<dbReference type="RefSeq" id="WP_332863781.1">
    <property type="nucleotide sequence ID" value="NZ_JBAFSM010000005.1"/>
</dbReference>
<evidence type="ECO:0000256" key="2">
    <source>
        <dbReference type="ARBA" id="ARBA00022676"/>
    </source>
</evidence>
<dbReference type="InterPro" id="IPR022790">
    <property type="entry name" value="GH26_dom"/>
</dbReference>
<evidence type="ECO:0000256" key="3">
    <source>
        <dbReference type="ARBA" id="ARBA00022679"/>
    </source>
</evidence>
<comment type="caution">
    <text evidence="12">The sequence shown here is derived from an EMBL/GenBank/DDBJ whole genome shotgun (WGS) entry which is preliminary data.</text>
</comment>
<dbReference type="EMBL" id="JBAFSM010000005">
    <property type="protein sequence ID" value="MEG3436327.1"/>
    <property type="molecule type" value="Genomic_DNA"/>
</dbReference>
<feature type="transmembrane region" description="Helical" evidence="10">
    <location>
        <begin position="20"/>
        <end position="36"/>
    </location>
</feature>
<feature type="transmembrane region" description="Helical" evidence="10">
    <location>
        <begin position="42"/>
        <end position="67"/>
    </location>
</feature>
<comment type="similarity">
    <text evidence="9">Belongs to the glycosyl hydrolase 26 family.</text>
</comment>
<feature type="active site" description="Nucleophile" evidence="9">
    <location>
        <position position="797"/>
    </location>
</feature>
<feature type="transmembrane region" description="Helical" evidence="10">
    <location>
        <begin position="382"/>
        <end position="400"/>
    </location>
</feature>
<reference evidence="12 13" key="1">
    <citation type="submission" date="2024-01" db="EMBL/GenBank/DDBJ databases">
        <title>Genomic insights into the taxonomy and metabolism of the cyanobacterium Pannus brasiliensis CCIBt3594.</title>
        <authorList>
            <person name="Machado M."/>
            <person name="Botero N.B."/>
            <person name="Andreote A.P.D."/>
            <person name="Feitosa A.M.T."/>
            <person name="Popin R."/>
            <person name="Sivonen K."/>
            <person name="Fiore M.F."/>
        </authorList>
    </citation>
    <scope>NUCLEOTIDE SEQUENCE [LARGE SCALE GENOMIC DNA]</scope>
    <source>
        <strain evidence="12 13">CCIBt3594</strain>
    </source>
</reference>
<keyword evidence="8 9" id="KW-0326">Glycosidase</keyword>
<evidence type="ECO:0000313" key="13">
    <source>
        <dbReference type="Proteomes" id="UP001328733"/>
    </source>
</evidence>
<dbReference type="InterPro" id="IPR001173">
    <property type="entry name" value="Glyco_trans_2-like"/>
</dbReference>
<keyword evidence="7 10" id="KW-0472">Membrane</keyword>
<feature type="transmembrane region" description="Helical" evidence="10">
    <location>
        <begin position="466"/>
        <end position="486"/>
    </location>
</feature>
<gene>
    <name evidence="12" type="ORF">V0288_04275</name>
</gene>
<evidence type="ECO:0000256" key="10">
    <source>
        <dbReference type="SAM" id="Phobius"/>
    </source>
</evidence>
<keyword evidence="3" id="KW-0808">Transferase</keyword>
<dbReference type="SUPFAM" id="SSF53448">
    <property type="entry name" value="Nucleotide-diphospho-sugar transferases"/>
    <property type="match status" value="1"/>
</dbReference>
<dbReference type="PANTHER" id="PTHR43867">
    <property type="entry name" value="CELLULOSE SYNTHASE CATALYTIC SUBUNIT A [UDP-FORMING]"/>
    <property type="match status" value="1"/>
</dbReference>
<sequence>MRNEFLVPVLTGRQQKVFQLLVLLWCVTLCGFWFWWLRTEHVITWVGMCLNSLMVGFTSFIPGYFFFFALRMRKFNPAIAIPDDWKVAMVVTKAPSEPWPVVRETLEAMLSQSRPHDTWLADEDPSEDTLAWCQRHGVLVSCRKGISDYHRSIWPRRTRCKEGNLAYFYDTYGYRHYDIVVQMDADHVPAPGYLEAMIRPFMNPEVGYVAAPSICDANAAESWVVNGRLFAEATLHGPLQAGYTDGWAPLCIGSHYAVRTVALKDIGGLGPELAEDHTTTLMMNAGGWRGVFAFDAEARGFGPSCFADAMTQEYQWSRSLTTVLLAITPKYWRGLPARLKFQFLFAQIWYPLFGLSGLIGMILPIIALVIDRPWLKMSYFEFLGYSFLLGLTALFPVLWLKRCGCLRPKTARVISWQSILFHLARGPWIIAGVSHGVIGWLRRKELEFRITPKGDRQVKPLPLPVVLPYLLLGLFSALVVIAIGGLKWAKGYYFLTLVQATYYVGTFAAIVFLHLRENPGSRSLFRVHRGLVAFGLGILLLSAGLKLPLGVEAIGNDRALQTVREVIGDLSARLAPGEWSSADILDRSEPAIGVYDPAGGFQNVKSIQIEHHFVPWRLDNANELIDALAKTKQAKRFPMITLEPWSWNWNGMVDRTLLTDIAAGKYDATLTRAFQVLKEQSPQKVLFRFGHEMEKVDQYPWSKADYNAYIAAYRHAFELSRELGVNNLLWVWSPAGNRESARYWPGEEYVDYIGVSIYATPEWNKTHPEQEILTFEQLMREKYWFVDRYPRPILATEVGVNASDAEKKRWLVEAIEALPKFPRLKAWVYFNQIQPAIVPVDFPGQPDWELSTEQIDRLSRALERR</sequence>
<dbReference type="GO" id="GO:0016758">
    <property type="term" value="F:hexosyltransferase activity"/>
    <property type="evidence" value="ECO:0007669"/>
    <property type="project" value="TreeGrafter"/>
</dbReference>
<dbReference type="Gene3D" id="3.90.550.10">
    <property type="entry name" value="Spore Coat Polysaccharide Biosynthesis Protein SpsA, Chain A"/>
    <property type="match status" value="1"/>
</dbReference>
<evidence type="ECO:0000259" key="11">
    <source>
        <dbReference type="PROSITE" id="PS51764"/>
    </source>
</evidence>
<feature type="transmembrane region" description="Helical" evidence="10">
    <location>
        <begin position="527"/>
        <end position="545"/>
    </location>
</feature>
<evidence type="ECO:0000256" key="9">
    <source>
        <dbReference type="PROSITE-ProRule" id="PRU01100"/>
    </source>
</evidence>
<dbReference type="Gene3D" id="3.20.20.80">
    <property type="entry name" value="Glycosidases"/>
    <property type="match status" value="1"/>
</dbReference>
<dbReference type="PANTHER" id="PTHR43867:SF2">
    <property type="entry name" value="CELLULOSE SYNTHASE CATALYTIC SUBUNIT A [UDP-FORMING]"/>
    <property type="match status" value="1"/>
</dbReference>
<name>A0AAW9QQP3_9CHRO</name>
<evidence type="ECO:0000256" key="7">
    <source>
        <dbReference type="ARBA" id="ARBA00023136"/>
    </source>
</evidence>
<evidence type="ECO:0000256" key="1">
    <source>
        <dbReference type="ARBA" id="ARBA00004141"/>
    </source>
</evidence>
<keyword evidence="13" id="KW-1185">Reference proteome</keyword>
<feature type="domain" description="GH26" evidence="11">
    <location>
        <begin position="561"/>
        <end position="865"/>
    </location>
</feature>
<feature type="active site" description="Proton donor" evidence="9">
    <location>
        <position position="692"/>
    </location>
</feature>
<evidence type="ECO:0000256" key="5">
    <source>
        <dbReference type="ARBA" id="ARBA00022801"/>
    </source>
</evidence>
<dbReference type="InterPro" id="IPR050321">
    <property type="entry name" value="Glycosyltr_2/OpgH_subfam"/>
</dbReference>